<keyword evidence="3" id="KW-0813">Transport</keyword>
<evidence type="ECO:0000256" key="8">
    <source>
        <dbReference type="ARBA" id="ARBA00023180"/>
    </source>
</evidence>
<protein>
    <recommendedName>
        <fullName evidence="14">Transporter</fullName>
    </recommendedName>
</protein>
<proteinExistence type="inferred from homology"/>
<dbReference type="GO" id="GO:0046872">
    <property type="term" value="F:metal ion binding"/>
    <property type="evidence" value="ECO:0007669"/>
    <property type="project" value="UniProtKB-KW"/>
</dbReference>
<evidence type="ECO:0000256" key="11">
    <source>
        <dbReference type="SAM" id="Phobius"/>
    </source>
</evidence>
<evidence type="ECO:0000256" key="6">
    <source>
        <dbReference type="ARBA" id="ARBA00022989"/>
    </source>
</evidence>
<dbReference type="AlphaFoldDB" id="A0A3P7KUJ8"/>
<dbReference type="GO" id="GO:0005283">
    <property type="term" value="F:amino acid:sodium symporter activity"/>
    <property type="evidence" value="ECO:0007669"/>
    <property type="project" value="TreeGrafter"/>
</dbReference>
<dbReference type="GO" id="GO:0089718">
    <property type="term" value="P:amino acid import across plasma membrane"/>
    <property type="evidence" value="ECO:0007669"/>
    <property type="project" value="TreeGrafter"/>
</dbReference>
<organism evidence="12 13">
    <name type="scientific">Strongylus vulgaris</name>
    <name type="common">Blood worm</name>
    <dbReference type="NCBI Taxonomy" id="40348"/>
    <lineage>
        <taxon>Eukaryota</taxon>
        <taxon>Metazoa</taxon>
        <taxon>Ecdysozoa</taxon>
        <taxon>Nematoda</taxon>
        <taxon>Chromadorea</taxon>
        <taxon>Rhabditida</taxon>
        <taxon>Rhabditina</taxon>
        <taxon>Rhabditomorpha</taxon>
        <taxon>Strongyloidea</taxon>
        <taxon>Strongylidae</taxon>
        <taxon>Strongylus</taxon>
    </lineage>
</organism>
<evidence type="ECO:0000313" key="12">
    <source>
        <dbReference type="EMBL" id="VDM70862.1"/>
    </source>
</evidence>
<evidence type="ECO:0008006" key="14">
    <source>
        <dbReference type="Google" id="ProtNLM"/>
    </source>
</evidence>
<name>A0A3P7KUJ8_STRVU</name>
<dbReference type="PROSITE" id="PS00754">
    <property type="entry name" value="NA_NEUROTRAN_SYMP_2"/>
    <property type="match status" value="1"/>
</dbReference>
<comment type="subcellular location">
    <subcellularLocation>
        <location evidence="1">Membrane</location>
        <topology evidence="1">Multi-pass membrane protein</topology>
    </subcellularLocation>
</comment>
<dbReference type="PROSITE" id="PS50267">
    <property type="entry name" value="NA_NEUROTRAN_SYMP_3"/>
    <property type="match status" value="1"/>
</dbReference>
<accession>A0A3P7KUJ8</accession>
<gene>
    <name evidence="12" type="ORF">SVUK_LOCUS5860</name>
</gene>
<evidence type="ECO:0000256" key="9">
    <source>
        <dbReference type="PIRSR" id="PIRSR600175-1"/>
    </source>
</evidence>
<feature type="transmembrane region" description="Helical" evidence="11">
    <location>
        <begin position="36"/>
        <end position="57"/>
    </location>
</feature>
<keyword evidence="5" id="KW-0769">Symport</keyword>
<dbReference type="EMBL" id="UYYB01017892">
    <property type="protein sequence ID" value="VDM70862.1"/>
    <property type="molecule type" value="Genomic_DNA"/>
</dbReference>
<feature type="transmembrane region" description="Helical" evidence="11">
    <location>
        <begin position="87"/>
        <end position="114"/>
    </location>
</feature>
<dbReference type="OrthoDB" id="6581954at2759"/>
<evidence type="ECO:0000256" key="5">
    <source>
        <dbReference type="ARBA" id="ARBA00022847"/>
    </source>
</evidence>
<sequence>MVERVSLDVGLKLRMLKAAFLTIQLSGNLWRFPFLIFQHGGVAFFIPYLIALIIAALPMFFMEIVLGQFSSLAAISVWNVVPLFKGVGVAMVLISALVSVYLNVVSAWSLFYFINSISFSLPWSNCANSWSGLNCSMGTRISCTEANGTLLVNGSCIIQGRRQSACPTSVSQALNYCHIID</sequence>
<comment type="similarity">
    <text evidence="2">Belongs to the sodium:neurotransmitter symporter (SNF) (TC 2.A.22) family.</text>
</comment>
<dbReference type="Pfam" id="PF00209">
    <property type="entry name" value="SNF"/>
    <property type="match status" value="1"/>
</dbReference>
<keyword evidence="9" id="KW-0915">Sodium</keyword>
<keyword evidence="7 11" id="KW-0472">Membrane</keyword>
<dbReference type="SUPFAM" id="SSF161070">
    <property type="entry name" value="SNF-like"/>
    <property type="match status" value="1"/>
</dbReference>
<dbReference type="Proteomes" id="UP000270094">
    <property type="component" value="Unassembled WGS sequence"/>
</dbReference>
<evidence type="ECO:0000256" key="7">
    <source>
        <dbReference type="ARBA" id="ARBA00023136"/>
    </source>
</evidence>
<keyword evidence="6 11" id="KW-1133">Transmembrane helix</keyword>
<feature type="disulfide bond" evidence="10">
    <location>
        <begin position="126"/>
        <end position="135"/>
    </location>
</feature>
<dbReference type="PANTHER" id="PTHR11616:SF321">
    <property type="entry name" value="SODIUM-DEPENDENT NUTRIENT AMINO ACID TRANSPORTER 1-RELATED"/>
    <property type="match status" value="1"/>
</dbReference>
<dbReference type="InterPro" id="IPR037272">
    <property type="entry name" value="SNS_sf"/>
</dbReference>
<reference evidence="12 13" key="1">
    <citation type="submission" date="2018-11" db="EMBL/GenBank/DDBJ databases">
        <authorList>
            <consortium name="Pathogen Informatics"/>
        </authorList>
    </citation>
    <scope>NUCLEOTIDE SEQUENCE [LARGE SCALE GENOMIC DNA]</scope>
</reference>
<keyword evidence="4 11" id="KW-0812">Transmembrane</keyword>
<keyword evidence="10" id="KW-1015">Disulfide bond</keyword>
<evidence type="ECO:0000256" key="4">
    <source>
        <dbReference type="ARBA" id="ARBA00022692"/>
    </source>
</evidence>
<keyword evidence="9" id="KW-0479">Metal-binding</keyword>
<evidence type="ECO:0000256" key="1">
    <source>
        <dbReference type="ARBA" id="ARBA00004141"/>
    </source>
</evidence>
<evidence type="ECO:0000256" key="3">
    <source>
        <dbReference type="ARBA" id="ARBA00022448"/>
    </source>
</evidence>
<evidence type="ECO:0000256" key="2">
    <source>
        <dbReference type="ARBA" id="ARBA00006459"/>
    </source>
</evidence>
<dbReference type="PANTHER" id="PTHR11616">
    <property type="entry name" value="SODIUM/CHLORIDE DEPENDENT TRANSPORTER"/>
    <property type="match status" value="1"/>
</dbReference>
<dbReference type="GO" id="GO:0005886">
    <property type="term" value="C:plasma membrane"/>
    <property type="evidence" value="ECO:0007669"/>
    <property type="project" value="TreeGrafter"/>
</dbReference>
<feature type="binding site" evidence="9">
    <location>
        <position position="28"/>
    </location>
    <ligand>
        <name>Na(+)</name>
        <dbReference type="ChEBI" id="CHEBI:29101"/>
        <label>1</label>
    </ligand>
</feature>
<dbReference type="GO" id="GO:0015179">
    <property type="term" value="F:L-amino acid transmembrane transporter activity"/>
    <property type="evidence" value="ECO:0007669"/>
    <property type="project" value="TreeGrafter"/>
</dbReference>
<keyword evidence="8" id="KW-0325">Glycoprotein</keyword>
<keyword evidence="13" id="KW-1185">Reference proteome</keyword>
<dbReference type="PRINTS" id="PR00176">
    <property type="entry name" value="NANEUSMPORT"/>
</dbReference>
<evidence type="ECO:0000256" key="10">
    <source>
        <dbReference type="PIRSR" id="PIRSR600175-2"/>
    </source>
</evidence>
<dbReference type="InterPro" id="IPR000175">
    <property type="entry name" value="Na/ntran_symport"/>
</dbReference>
<evidence type="ECO:0000313" key="13">
    <source>
        <dbReference type="Proteomes" id="UP000270094"/>
    </source>
</evidence>